<organism evidence="4 5">
    <name type="scientific">Niveibacterium microcysteis</name>
    <dbReference type="NCBI Taxonomy" id="2811415"/>
    <lineage>
        <taxon>Bacteria</taxon>
        <taxon>Pseudomonadati</taxon>
        <taxon>Pseudomonadota</taxon>
        <taxon>Betaproteobacteria</taxon>
        <taxon>Rhodocyclales</taxon>
        <taxon>Rhodocyclaceae</taxon>
        <taxon>Niveibacterium</taxon>
    </lineage>
</organism>
<dbReference type="PANTHER" id="PTHR30055">
    <property type="entry name" value="HTH-TYPE TRANSCRIPTIONAL REGULATOR RUTR"/>
    <property type="match status" value="1"/>
</dbReference>
<reference evidence="4 5" key="1">
    <citation type="submission" date="2021-02" db="EMBL/GenBank/DDBJ databases">
        <title>Niveibacterium changnyeongensis HC41.</title>
        <authorList>
            <person name="Kang M."/>
        </authorList>
    </citation>
    <scope>NUCLEOTIDE SEQUENCE [LARGE SCALE GENOMIC DNA]</scope>
    <source>
        <strain evidence="4 5">HC41</strain>
    </source>
</reference>
<dbReference type="RefSeq" id="WP_206254554.1">
    <property type="nucleotide sequence ID" value="NZ_CP071060.1"/>
</dbReference>
<dbReference type="PRINTS" id="PR00455">
    <property type="entry name" value="HTHTETR"/>
</dbReference>
<protein>
    <submittedName>
        <fullName evidence="4">CerR family C-terminal domain-containing protein</fullName>
    </submittedName>
</protein>
<evidence type="ECO:0000256" key="2">
    <source>
        <dbReference type="PROSITE-ProRule" id="PRU00335"/>
    </source>
</evidence>
<keyword evidence="5" id="KW-1185">Reference proteome</keyword>
<keyword evidence="1 2" id="KW-0238">DNA-binding</keyword>
<dbReference type="InterPro" id="IPR015292">
    <property type="entry name" value="Tscrpt_reg_YbiH_C"/>
</dbReference>
<dbReference type="SUPFAM" id="SSF46689">
    <property type="entry name" value="Homeodomain-like"/>
    <property type="match status" value="1"/>
</dbReference>
<evidence type="ECO:0000256" key="1">
    <source>
        <dbReference type="ARBA" id="ARBA00023125"/>
    </source>
</evidence>
<dbReference type="Pfam" id="PF09209">
    <property type="entry name" value="CecR_C"/>
    <property type="match status" value="1"/>
</dbReference>
<name>A0ABX7M753_9RHOO</name>
<gene>
    <name evidence="4" type="ORF">JY500_21480</name>
</gene>
<dbReference type="InterPro" id="IPR009057">
    <property type="entry name" value="Homeodomain-like_sf"/>
</dbReference>
<evidence type="ECO:0000259" key="3">
    <source>
        <dbReference type="PROSITE" id="PS50977"/>
    </source>
</evidence>
<dbReference type="Pfam" id="PF00440">
    <property type="entry name" value="TetR_N"/>
    <property type="match status" value="1"/>
</dbReference>
<feature type="DNA-binding region" description="H-T-H motif" evidence="2">
    <location>
        <begin position="38"/>
        <end position="57"/>
    </location>
</feature>
<evidence type="ECO:0000313" key="4">
    <source>
        <dbReference type="EMBL" id="QSI76983.1"/>
    </source>
</evidence>
<evidence type="ECO:0000313" key="5">
    <source>
        <dbReference type="Proteomes" id="UP000663570"/>
    </source>
</evidence>
<dbReference type="InterPro" id="IPR001647">
    <property type="entry name" value="HTH_TetR"/>
</dbReference>
<dbReference type="InterPro" id="IPR036271">
    <property type="entry name" value="Tet_transcr_reg_TetR-rel_C_sf"/>
</dbReference>
<dbReference type="EMBL" id="CP071060">
    <property type="protein sequence ID" value="QSI76983.1"/>
    <property type="molecule type" value="Genomic_DNA"/>
</dbReference>
<accession>A0ABX7M753</accession>
<proteinExistence type="predicted"/>
<feature type="domain" description="HTH tetR-type" evidence="3">
    <location>
        <begin position="15"/>
        <end position="75"/>
    </location>
</feature>
<dbReference type="Proteomes" id="UP000663570">
    <property type="component" value="Chromosome"/>
</dbReference>
<dbReference type="Gene3D" id="1.10.10.60">
    <property type="entry name" value="Homeodomain-like"/>
    <property type="match status" value="1"/>
</dbReference>
<dbReference type="PANTHER" id="PTHR30055:SF235">
    <property type="entry name" value="TRANSCRIPTIONAL REGULATORY PROTEIN"/>
    <property type="match status" value="1"/>
</dbReference>
<dbReference type="SUPFAM" id="SSF48498">
    <property type="entry name" value="Tetracyclin repressor-like, C-terminal domain"/>
    <property type="match status" value="1"/>
</dbReference>
<sequence>MKPAQNASLRLPPGDETRTALILAATEIFIDEGFRAARVQDIAQRAGVRLSAINYHFGGKEGLYRAVLQHHAELALSRTPLPAPDPAHPRAAFEAAVRTLVRRFLDPAGESRIAALLMRELVNPTEALAMMIERFTRPQAQMLRPIIAAVLGPRASDEQLSRAMLSVLSQCMVYISARPLILQVMPVALNGDDLVERVAQHVTAFSWGGLNALRAELESAE</sequence>
<dbReference type="PROSITE" id="PS50977">
    <property type="entry name" value="HTH_TETR_2"/>
    <property type="match status" value="1"/>
</dbReference>
<dbReference type="Gene3D" id="1.10.357.10">
    <property type="entry name" value="Tetracycline Repressor, domain 2"/>
    <property type="match status" value="1"/>
</dbReference>
<dbReference type="InterPro" id="IPR050109">
    <property type="entry name" value="HTH-type_TetR-like_transc_reg"/>
</dbReference>